<organism evidence="2 3">
    <name type="scientific">Potamilus streckersoni</name>
    <dbReference type="NCBI Taxonomy" id="2493646"/>
    <lineage>
        <taxon>Eukaryota</taxon>
        <taxon>Metazoa</taxon>
        <taxon>Spiralia</taxon>
        <taxon>Lophotrochozoa</taxon>
        <taxon>Mollusca</taxon>
        <taxon>Bivalvia</taxon>
        <taxon>Autobranchia</taxon>
        <taxon>Heteroconchia</taxon>
        <taxon>Palaeoheterodonta</taxon>
        <taxon>Unionida</taxon>
        <taxon>Unionoidea</taxon>
        <taxon>Unionidae</taxon>
        <taxon>Ambleminae</taxon>
        <taxon>Lampsilini</taxon>
        <taxon>Potamilus</taxon>
    </lineage>
</organism>
<keyword evidence="1" id="KW-0472">Membrane</keyword>
<feature type="transmembrane region" description="Helical" evidence="1">
    <location>
        <begin position="82"/>
        <end position="103"/>
    </location>
</feature>
<protein>
    <recommendedName>
        <fullName evidence="4">DUF2079 domain-containing protein</fullName>
    </recommendedName>
</protein>
<feature type="transmembrane region" description="Helical" evidence="1">
    <location>
        <begin position="270"/>
        <end position="296"/>
    </location>
</feature>
<dbReference type="AlphaFoldDB" id="A0AAE0T594"/>
<reference evidence="2" key="2">
    <citation type="journal article" date="2021" name="Genome Biol. Evol.">
        <title>Developing a high-quality reference genome for a parasitic bivalve with doubly uniparental inheritance (Bivalvia: Unionida).</title>
        <authorList>
            <person name="Smith C.H."/>
        </authorList>
    </citation>
    <scope>NUCLEOTIDE SEQUENCE</scope>
    <source>
        <strain evidence="2">CHS0354</strain>
        <tissue evidence="2">Mantle</tissue>
    </source>
</reference>
<dbReference type="EMBL" id="JAEAOA010001598">
    <property type="protein sequence ID" value="KAK3604011.1"/>
    <property type="molecule type" value="Genomic_DNA"/>
</dbReference>
<feature type="transmembrane region" description="Helical" evidence="1">
    <location>
        <begin position="21"/>
        <end position="39"/>
    </location>
</feature>
<dbReference type="InterPro" id="IPR018650">
    <property type="entry name" value="STSV1_Orf64"/>
</dbReference>
<keyword evidence="3" id="KW-1185">Reference proteome</keyword>
<dbReference type="Proteomes" id="UP001195483">
    <property type="component" value="Unassembled WGS sequence"/>
</dbReference>
<reference evidence="2" key="1">
    <citation type="journal article" date="2021" name="Genome Biol. Evol.">
        <title>A High-Quality Reference Genome for a Parasitic Bivalve with Doubly Uniparental Inheritance (Bivalvia: Unionida).</title>
        <authorList>
            <person name="Smith C.H."/>
        </authorList>
    </citation>
    <scope>NUCLEOTIDE SEQUENCE</scope>
    <source>
        <strain evidence="2">CHS0354</strain>
    </source>
</reference>
<evidence type="ECO:0000313" key="2">
    <source>
        <dbReference type="EMBL" id="KAK3604011.1"/>
    </source>
</evidence>
<sequence>MAVSEEHTQTAKTAIGRVIKSYPYISGSFLLMYLPIFFGFFGNTLITYIGFLLLTVSGFVLYRQQKLSGLLTALTSFISFSLYRKAYLLFVLLWLVNTVLFFFTMEYKAWDTGIIQNPLVSYFYTGTFYNYFLDKHGIADHFYPFYILFTPLFNIYNSFIWLILFRLISYLLCPYLLYKTGQKLLPYNSKLVYVGPIMWMFHEYTANTQFFDFQPSTPATAFIIGAFYLLITGRYLWALLPLILILFFKENLALVWLCAGAYIFLYRKKYILGSVLFIAGIAAGILITSVVMPAYSAGSTFGHTGRFAVFSHIPEKLQMLFLAFASVGFIPLLSPRSVLFILPAFALNLVTNFTNMFGFHYHYMDMPFAVMFIGVLYGLKAFAENDTPLNRFSRLSIDKKNTVYAVALWFFISQNTLLPTHGIRRTIGNLGDIPYFMEIEQLKKKLNREDEVYTMSSPVPYFAYMPYLHELKQLENRTVQGYGYKDKHFYVITAKDGRFDYKNADRNRVTDKCWTA</sequence>
<evidence type="ECO:0008006" key="4">
    <source>
        <dbReference type="Google" id="ProtNLM"/>
    </source>
</evidence>
<gene>
    <name evidence="2" type="ORF">CHS0354_026810</name>
</gene>
<feature type="transmembrane region" description="Helical" evidence="1">
    <location>
        <begin position="184"/>
        <end position="201"/>
    </location>
</feature>
<accession>A0AAE0T594</accession>
<evidence type="ECO:0000313" key="3">
    <source>
        <dbReference type="Proteomes" id="UP001195483"/>
    </source>
</evidence>
<feature type="transmembrane region" description="Helical" evidence="1">
    <location>
        <begin position="45"/>
        <end position="62"/>
    </location>
</feature>
<name>A0AAE0T594_9BIVA</name>
<keyword evidence="1" id="KW-1133">Transmembrane helix</keyword>
<dbReference type="Pfam" id="PF09852">
    <property type="entry name" value="DUF2079"/>
    <property type="match status" value="1"/>
</dbReference>
<keyword evidence="1" id="KW-0812">Transmembrane</keyword>
<feature type="transmembrane region" description="Helical" evidence="1">
    <location>
        <begin position="238"/>
        <end position="264"/>
    </location>
</feature>
<proteinExistence type="predicted"/>
<feature type="transmembrane region" description="Helical" evidence="1">
    <location>
        <begin position="213"/>
        <end position="231"/>
    </location>
</feature>
<reference evidence="2" key="3">
    <citation type="submission" date="2023-05" db="EMBL/GenBank/DDBJ databases">
        <authorList>
            <person name="Smith C.H."/>
        </authorList>
    </citation>
    <scope>NUCLEOTIDE SEQUENCE</scope>
    <source>
        <strain evidence="2">CHS0354</strain>
        <tissue evidence="2">Mantle</tissue>
    </source>
</reference>
<evidence type="ECO:0000256" key="1">
    <source>
        <dbReference type="SAM" id="Phobius"/>
    </source>
</evidence>
<feature type="transmembrane region" description="Helical" evidence="1">
    <location>
        <begin position="366"/>
        <end position="383"/>
    </location>
</feature>
<comment type="caution">
    <text evidence="2">The sequence shown here is derived from an EMBL/GenBank/DDBJ whole genome shotgun (WGS) entry which is preliminary data.</text>
</comment>